<reference evidence="2 3" key="1">
    <citation type="submission" date="2018-10" db="EMBL/GenBank/DDBJ databases">
        <title>Genomic Encyclopedia of Archaeal and Bacterial Type Strains, Phase II (KMG-II): from individual species to whole genera.</title>
        <authorList>
            <person name="Goeker M."/>
        </authorList>
    </citation>
    <scope>NUCLEOTIDE SEQUENCE [LARGE SCALE GENOMIC DNA]</scope>
    <source>
        <strain evidence="2 3">DSM 29537</strain>
    </source>
</reference>
<feature type="transmembrane region" description="Helical" evidence="1">
    <location>
        <begin position="91"/>
        <end position="111"/>
    </location>
</feature>
<feature type="transmembrane region" description="Helical" evidence="1">
    <location>
        <begin position="190"/>
        <end position="208"/>
    </location>
</feature>
<dbReference type="Proteomes" id="UP000277579">
    <property type="component" value="Unassembled WGS sequence"/>
</dbReference>
<keyword evidence="3" id="KW-1185">Reference proteome</keyword>
<protein>
    <submittedName>
        <fullName evidence="2">Uncharacterized protein</fullName>
    </submittedName>
</protein>
<accession>A0A495MKC8</accession>
<feature type="transmembrane region" description="Helical" evidence="1">
    <location>
        <begin position="158"/>
        <end position="178"/>
    </location>
</feature>
<organism evidence="2 3">
    <name type="scientific">Flavobacterium endophyticum</name>
    <dbReference type="NCBI Taxonomy" id="1540163"/>
    <lineage>
        <taxon>Bacteria</taxon>
        <taxon>Pseudomonadati</taxon>
        <taxon>Bacteroidota</taxon>
        <taxon>Flavobacteriia</taxon>
        <taxon>Flavobacteriales</taxon>
        <taxon>Flavobacteriaceae</taxon>
        <taxon>Flavobacterium</taxon>
    </lineage>
</organism>
<dbReference type="RefSeq" id="WP_121375743.1">
    <property type="nucleotide sequence ID" value="NZ_RBLC01000001.1"/>
</dbReference>
<keyword evidence="1" id="KW-0472">Membrane</keyword>
<evidence type="ECO:0000313" key="2">
    <source>
        <dbReference type="EMBL" id="RKS26421.1"/>
    </source>
</evidence>
<dbReference type="OrthoDB" id="662673at2"/>
<comment type="caution">
    <text evidence="2">The sequence shown here is derived from an EMBL/GenBank/DDBJ whole genome shotgun (WGS) entry which is preliminary data.</text>
</comment>
<dbReference type="AlphaFoldDB" id="A0A495MKC8"/>
<evidence type="ECO:0000313" key="3">
    <source>
        <dbReference type="Proteomes" id="UP000277579"/>
    </source>
</evidence>
<dbReference type="EMBL" id="RBLC01000001">
    <property type="protein sequence ID" value="RKS26421.1"/>
    <property type="molecule type" value="Genomic_DNA"/>
</dbReference>
<name>A0A495MKC8_9FLAO</name>
<gene>
    <name evidence="2" type="ORF">CLV94_1479</name>
</gene>
<sequence>MKLKEQQIDRLYQFTRQHFVEWYDLQSELVDHLANSIEDRWKENPKLTFEEALQLEFKKFGIFGFMDVVEERQKFLGKKYARIIWKYYKEFFRLPKILLTLGAMYALYILSEALQDTQILYLCVLGVIGFVSSFEIYKVTKAQRLREKATGKKWLFEQTASIFDIYPITFLPVQIVNLSGAFGDENWNRGTAIFGAVILVLFALLLYVQWKVVHKKMSEEMGRIYPEYEISK</sequence>
<proteinExistence type="predicted"/>
<keyword evidence="1" id="KW-0812">Transmembrane</keyword>
<evidence type="ECO:0000256" key="1">
    <source>
        <dbReference type="SAM" id="Phobius"/>
    </source>
</evidence>
<keyword evidence="1" id="KW-1133">Transmembrane helix</keyword>
<feature type="transmembrane region" description="Helical" evidence="1">
    <location>
        <begin position="117"/>
        <end position="137"/>
    </location>
</feature>